<dbReference type="OrthoDB" id="203237at2759"/>
<dbReference type="EMBL" id="JANBUL010000170">
    <property type="protein sequence ID" value="KAJ2779601.1"/>
    <property type="molecule type" value="Genomic_DNA"/>
</dbReference>
<dbReference type="GO" id="GO:0032259">
    <property type="term" value="P:methylation"/>
    <property type="evidence" value="ECO:0007669"/>
    <property type="project" value="UniProtKB-KW"/>
</dbReference>
<dbReference type="PANTHER" id="PTHR13600">
    <property type="entry name" value="LEUCINE CARBOXYL METHYLTRANSFERASE"/>
    <property type="match status" value="1"/>
</dbReference>
<dbReference type="AlphaFoldDB" id="A0A9W8HAJ6"/>
<keyword evidence="11" id="KW-1185">Reference proteome</keyword>
<keyword evidence="6 8" id="KW-0808">Transferase</keyword>
<evidence type="ECO:0000313" key="11">
    <source>
        <dbReference type="Proteomes" id="UP001140217"/>
    </source>
</evidence>
<feature type="binding site" evidence="9">
    <location>
        <begin position="145"/>
        <end position="146"/>
    </location>
    <ligand>
        <name>S-adenosyl-L-methionine</name>
        <dbReference type="ChEBI" id="CHEBI:59789"/>
    </ligand>
</feature>
<organism evidence="10 11">
    <name type="scientific">Coemansia javaensis</name>
    <dbReference type="NCBI Taxonomy" id="2761396"/>
    <lineage>
        <taxon>Eukaryota</taxon>
        <taxon>Fungi</taxon>
        <taxon>Fungi incertae sedis</taxon>
        <taxon>Zoopagomycota</taxon>
        <taxon>Kickxellomycotina</taxon>
        <taxon>Kickxellomycetes</taxon>
        <taxon>Kickxellales</taxon>
        <taxon>Kickxellaceae</taxon>
        <taxon>Coemansia</taxon>
    </lineage>
</organism>
<dbReference type="GO" id="GO:0018423">
    <property type="term" value="F:protein C-terminal leucine carboxyl O-methyltransferase activity"/>
    <property type="evidence" value="ECO:0007669"/>
    <property type="project" value="UniProtKB-EC"/>
</dbReference>
<evidence type="ECO:0000256" key="6">
    <source>
        <dbReference type="ARBA" id="ARBA00022679"/>
    </source>
</evidence>
<dbReference type="SUPFAM" id="SSF53335">
    <property type="entry name" value="S-adenosyl-L-methionine-dependent methyltransferases"/>
    <property type="match status" value="1"/>
</dbReference>
<gene>
    <name evidence="10" type="primary">PPM1</name>
    <name evidence="10" type="ORF">H4R18_003909</name>
</gene>
<dbReference type="PANTHER" id="PTHR13600:SF21">
    <property type="entry name" value="LEUCINE CARBOXYL METHYLTRANSFERASE 1"/>
    <property type="match status" value="1"/>
</dbReference>
<comment type="function">
    <text evidence="8">Methylates the carboxyl group of the C-terminal leucine residue of protein phosphatase 2A catalytic subunits to form alpha-leucine ester residues.</text>
</comment>
<dbReference type="EC" id="2.1.1.233" evidence="3 8"/>
<keyword evidence="5 8" id="KW-0489">Methyltransferase</keyword>
<evidence type="ECO:0000256" key="7">
    <source>
        <dbReference type="ARBA" id="ARBA00022691"/>
    </source>
</evidence>
<proteinExistence type="inferred from homology"/>
<dbReference type="PIRSF" id="PIRSF016305">
    <property type="entry name" value="LCM_mtfrase"/>
    <property type="match status" value="1"/>
</dbReference>
<name>A0A9W8HAJ6_9FUNG</name>
<evidence type="ECO:0000256" key="2">
    <source>
        <dbReference type="ARBA" id="ARBA00010703"/>
    </source>
</evidence>
<dbReference type="InterPro" id="IPR029063">
    <property type="entry name" value="SAM-dependent_MTases_sf"/>
</dbReference>
<dbReference type="InterPro" id="IPR007213">
    <property type="entry name" value="Ppm1/Ppm2/Tcmp"/>
</dbReference>
<evidence type="ECO:0000313" key="10">
    <source>
        <dbReference type="EMBL" id="KAJ2779601.1"/>
    </source>
</evidence>
<keyword evidence="7 8" id="KW-0949">S-adenosyl-L-methionine</keyword>
<feature type="binding site" evidence="9">
    <location>
        <position position="75"/>
    </location>
    <ligand>
        <name>S-adenosyl-L-methionine</name>
        <dbReference type="ChEBI" id="CHEBI:59789"/>
    </ligand>
</feature>
<evidence type="ECO:0000256" key="8">
    <source>
        <dbReference type="PIRNR" id="PIRNR016305"/>
    </source>
</evidence>
<evidence type="ECO:0000256" key="9">
    <source>
        <dbReference type="PIRSR" id="PIRSR016305-1"/>
    </source>
</evidence>
<evidence type="ECO:0000256" key="1">
    <source>
        <dbReference type="ARBA" id="ARBA00000724"/>
    </source>
</evidence>
<comment type="catalytic activity">
    <reaction evidence="1 8">
        <text>[phosphatase 2A protein]-C-terminal L-leucine + S-adenosyl-L-methionine = [phosphatase 2A protein]-C-terminal L-leucine methyl ester + S-adenosyl-L-homocysteine</text>
        <dbReference type="Rhea" id="RHEA:48544"/>
        <dbReference type="Rhea" id="RHEA-COMP:12134"/>
        <dbReference type="Rhea" id="RHEA-COMP:12135"/>
        <dbReference type="ChEBI" id="CHEBI:57856"/>
        <dbReference type="ChEBI" id="CHEBI:59789"/>
        <dbReference type="ChEBI" id="CHEBI:90516"/>
        <dbReference type="ChEBI" id="CHEBI:90517"/>
        <dbReference type="EC" id="2.1.1.233"/>
    </reaction>
</comment>
<dbReference type="Gene3D" id="3.40.50.150">
    <property type="entry name" value="Vaccinia Virus protein VP39"/>
    <property type="match status" value="1"/>
</dbReference>
<evidence type="ECO:0000256" key="4">
    <source>
        <dbReference type="ARBA" id="ARBA00017497"/>
    </source>
</evidence>
<comment type="similarity">
    <text evidence="2 8">Belongs to the methyltransferase superfamily. LCMT family.</text>
</comment>
<accession>A0A9W8HAJ6</accession>
<evidence type="ECO:0000256" key="3">
    <source>
        <dbReference type="ARBA" id="ARBA00012834"/>
    </source>
</evidence>
<feature type="binding site" evidence="9">
    <location>
        <position position="51"/>
    </location>
    <ligand>
        <name>S-adenosyl-L-methionine</name>
        <dbReference type="ChEBI" id="CHEBI:59789"/>
    </ligand>
</feature>
<comment type="caution">
    <text evidence="10">The sequence shown here is derived from an EMBL/GenBank/DDBJ whole genome shotgun (WGS) entry which is preliminary data.</text>
</comment>
<dbReference type="Proteomes" id="UP001140217">
    <property type="component" value="Unassembled WGS sequence"/>
</dbReference>
<reference evidence="10" key="1">
    <citation type="submission" date="2022-07" db="EMBL/GenBank/DDBJ databases">
        <title>Phylogenomic reconstructions and comparative analyses of Kickxellomycotina fungi.</title>
        <authorList>
            <person name="Reynolds N.K."/>
            <person name="Stajich J.E."/>
            <person name="Barry K."/>
            <person name="Grigoriev I.V."/>
            <person name="Crous P."/>
            <person name="Smith M.E."/>
        </authorList>
    </citation>
    <scope>NUCLEOTIDE SEQUENCE</scope>
    <source>
        <strain evidence="10">NBRC 105414</strain>
    </source>
</reference>
<dbReference type="InterPro" id="IPR016651">
    <property type="entry name" value="LCMT1"/>
</dbReference>
<evidence type="ECO:0000256" key="5">
    <source>
        <dbReference type="ARBA" id="ARBA00022603"/>
    </source>
</evidence>
<dbReference type="Pfam" id="PF04072">
    <property type="entry name" value="LCM"/>
    <property type="match status" value="1"/>
</dbReference>
<sequence>MDAAVQATSGDAAGSRESAARLGYVDDPFARHFVRRAQRRAPLINRGTHSRFSGIQRILAQFCERAPGGQVVVLGAGLDTSYFLARRRGRVPRRFFEIDFAEVTARKAAAVRRAPELQALLPADTQVAAGGAELHSDSYCLVAGDLRRFEEDLAPRLQALGLDPALPTLFVSECVLVYLEPAHSNAVLDWITRAVPNAGVVTYEQIRPDDRFGRAMVDNLRARGLELHGLHAFPTLDSAAERFRARGWHAAQALDLADYHGRLDPAERARLGAIELMDEWEEFTLLAQHYAFTFAHTADAAPFSGMGWF</sequence>
<protein>
    <recommendedName>
        <fullName evidence="4 8">Leucine carboxyl methyltransferase 1</fullName>
        <ecNumber evidence="3 8">2.1.1.233</ecNumber>
    </recommendedName>
</protein>
<feature type="binding site" evidence="9">
    <location>
        <position position="173"/>
    </location>
    <ligand>
        <name>S-adenosyl-L-methionine</name>
        <dbReference type="ChEBI" id="CHEBI:59789"/>
    </ligand>
</feature>